<reference evidence="1 2" key="1">
    <citation type="submission" date="2018-10" db="EMBL/GenBank/DDBJ databases">
        <title>Fifty Aureobasidium pullulans genomes reveal a recombining polyextremotolerant generalist.</title>
        <authorList>
            <person name="Gostincar C."/>
            <person name="Turk M."/>
            <person name="Zajc J."/>
            <person name="Gunde-Cimerman N."/>
        </authorList>
    </citation>
    <scope>NUCLEOTIDE SEQUENCE [LARGE SCALE GENOMIC DNA]</scope>
    <source>
        <strain evidence="1 2">EXF-11318</strain>
    </source>
</reference>
<dbReference type="SFLD" id="SFLDS00003">
    <property type="entry name" value="Haloacid_Dehalogenase"/>
    <property type="match status" value="1"/>
</dbReference>
<dbReference type="PANTHER" id="PTHR43885">
    <property type="entry name" value="HALOACID DEHALOGENASE-LIKE HYDROLASE"/>
    <property type="match status" value="1"/>
</dbReference>
<organism evidence="1 2">
    <name type="scientific">Aureobasidium pullulans</name>
    <name type="common">Black yeast</name>
    <name type="synonym">Pullularia pullulans</name>
    <dbReference type="NCBI Taxonomy" id="5580"/>
    <lineage>
        <taxon>Eukaryota</taxon>
        <taxon>Fungi</taxon>
        <taxon>Dikarya</taxon>
        <taxon>Ascomycota</taxon>
        <taxon>Pezizomycotina</taxon>
        <taxon>Dothideomycetes</taxon>
        <taxon>Dothideomycetidae</taxon>
        <taxon>Dothideales</taxon>
        <taxon>Saccotheciaceae</taxon>
        <taxon>Aureobasidium</taxon>
    </lineage>
</organism>
<dbReference type="InterPro" id="IPR036412">
    <property type="entry name" value="HAD-like_sf"/>
</dbReference>
<dbReference type="InterPro" id="IPR023214">
    <property type="entry name" value="HAD_sf"/>
</dbReference>
<comment type="caution">
    <text evidence="1">The sequence shown here is derived from an EMBL/GenBank/DDBJ whole genome shotgun (WGS) entry which is preliminary data.</text>
</comment>
<sequence>MNLFLRSRTFTTKALSHATVRTFAMENQYPARRFAPLSKGKGHDVVDGSMVLKGIVFDVDGTLCDLPEAEQKEAHKKIEDIESDAMRKQIPQAGLVTLMEHLDANDIKKGICTRNFNTPVEHLLTNHLPGHINTFAPIVTRDFRPPKPSPAGILHIAKQWGIISESDVADNGRPVAKRPLPLIMVGDSIDDIIAGHDAGAATVLLRSEGKEDLEKDPRTDLVISRLDELIDVLEKGFESRQR</sequence>
<dbReference type="EMBL" id="QZAJ01000023">
    <property type="protein sequence ID" value="THW22167.1"/>
    <property type="molecule type" value="Genomic_DNA"/>
</dbReference>
<gene>
    <name evidence="1" type="ORF">D6D24_01307</name>
</gene>
<dbReference type="SFLD" id="SFLDG01129">
    <property type="entry name" value="C1.5:_HAD__Beta-PGM__Phosphata"/>
    <property type="match status" value="1"/>
</dbReference>
<protein>
    <submittedName>
        <fullName evidence="1">HAD-like protein</fullName>
    </submittedName>
</protein>
<proteinExistence type="predicted"/>
<dbReference type="Pfam" id="PF00702">
    <property type="entry name" value="Hydrolase"/>
    <property type="match status" value="1"/>
</dbReference>
<dbReference type="Proteomes" id="UP000308014">
    <property type="component" value="Unassembled WGS sequence"/>
</dbReference>
<dbReference type="Gene3D" id="3.40.50.1000">
    <property type="entry name" value="HAD superfamily/HAD-like"/>
    <property type="match status" value="1"/>
</dbReference>
<name>A0A4S8WB35_AURPU</name>
<dbReference type="AlphaFoldDB" id="A0A4S8WB35"/>
<dbReference type="SUPFAM" id="SSF56784">
    <property type="entry name" value="HAD-like"/>
    <property type="match status" value="1"/>
</dbReference>
<dbReference type="PANTHER" id="PTHR43885:SF1">
    <property type="entry name" value="SUPERFAMILY HYDROLASE, PUTATIVE (AFU_ORTHOLOGUE AFUA_4G13290)-RELATED"/>
    <property type="match status" value="1"/>
</dbReference>
<dbReference type="CDD" id="cd01427">
    <property type="entry name" value="HAD_like"/>
    <property type="match status" value="1"/>
</dbReference>
<evidence type="ECO:0000313" key="1">
    <source>
        <dbReference type="EMBL" id="THW22167.1"/>
    </source>
</evidence>
<evidence type="ECO:0000313" key="2">
    <source>
        <dbReference type="Proteomes" id="UP000308014"/>
    </source>
</evidence>
<accession>A0A4S8WB35</accession>